<dbReference type="InterPro" id="IPR023214">
    <property type="entry name" value="HAD_sf"/>
</dbReference>
<dbReference type="SMART" id="SM00213">
    <property type="entry name" value="UBQ"/>
    <property type="match status" value="1"/>
</dbReference>
<feature type="domain" description="Ubiquitin-like" evidence="13">
    <location>
        <begin position="4"/>
        <end position="76"/>
    </location>
</feature>
<dbReference type="InterPro" id="IPR011943">
    <property type="entry name" value="HAD-SF_hydro_IIID"/>
</dbReference>
<dbReference type="FunFam" id="3.10.20.90:FF:000060">
    <property type="entry name" value="ubiquitin-like domain-containing CTD phosphatase 1"/>
    <property type="match status" value="1"/>
</dbReference>
<dbReference type="RefSeq" id="XP_032835923.1">
    <property type="nucleotide sequence ID" value="XM_032980032.1"/>
</dbReference>
<dbReference type="SMART" id="SM00577">
    <property type="entry name" value="CPDc"/>
    <property type="match status" value="1"/>
</dbReference>
<comment type="subcellular location">
    <subcellularLocation>
        <location evidence="2">Nucleus</location>
    </subcellularLocation>
</comment>
<dbReference type="InterPro" id="IPR036412">
    <property type="entry name" value="HAD-like_sf"/>
</dbReference>
<feature type="domain" description="FCP1 homology" evidence="14">
    <location>
        <begin position="137"/>
        <end position="298"/>
    </location>
</feature>
<dbReference type="PANTHER" id="PTHR48493:SF1">
    <property type="entry name" value="UBIQUITIN-LIKE DOMAIN-CONTAINING CTD PHOSPHATASE 1"/>
    <property type="match status" value="1"/>
</dbReference>
<proteinExistence type="predicted"/>
<evidence type="ECO:0000256" key="11">
    <source>
        <dbReference type="ARBA" id="ARBA00047761"/>
    </source>
</evidence>
<keyword evidence="5" id="KW-0479">Metal-binding</keyword>
<dbReference type="CDD" id="cd01813">
    <property type="entry name" value="Ubl_UBLCP1"/>
    <property type="match status" value="1"/>
</dbReference>
<comment type="cofactor">
    <cofactor evidence="1">
        <name>Mg(2+)</name>
        <dbReference type="ChEBI" id="CHEBI:18420"/>
    </cofactor>
</comment>
<evidence type="ECO:0000313" key="15">
    <source>
        <dbReference type="Proteomes" id="UP001318040"/>
    </source>
</evidence>
<dbReference type="AlphaFoldDB" id="A0AAJ7UIM6"/>
<dbReference type="SUPFAM" id="SSF54236">
    <property type="entry name" value="Ubiquitin-like"/>
    <property type="match status" value="1"/>
</dbReference>
<evidence type="ECO:0000256" key="2">
    <source>
        <dbReference type="ARBA" id="ARBA00004123"/>
    </source>
</evidence>
<dbReference type="InterPro" id="IPR029071">
    <property type="entry name" value="Ubiquitin-like_domsf"/>
</dbReference>
<evidence type="ECO:0000256" key="7">
    <source>
        <dbReference type="ARBA" id="ARBA00022842"/>
    </source>
</evidence>
<sequence length="325" mass="37211">MSALPLTVRWAGQEISVPAFPSDATVRCLKRALQELTGVRIHRQKLLGLRVRGQPAGDDVVLASLRLKPHAKIMLVGSREETLEEVLAVPCGGGGGEVVNDFDIEEEEEVELECREENVRKVVRRVRHYHLSLMQPPRPNKKLLVLDVDYTLFDHKSCAESGQELMRPFLHEFLTDAYTHYDIAIWSATSMKWIEAKMKELGVTTHHSYKVSFMLDSAAMITVFTPKYGVVEVKPLGVIWGKFPDVYGPGNTIMLDDIRRNFLMNPQNGLKIKPFMKAHVTRETDRELVKLSKYLLKIAQLDDFTSLNHKHWERYCAKEEEEQNE</sequence>
<dbReference type="SUPFAM" id="SSF56784">
    <property type="entry name" value="HAD-like"/>
    <property type="match status" value="1"/>
</dbReference>
<protein>
    <recommendedName>
        <fullName evidence="4">Ubiquitin-like domain-containing CTD phosphatase 1</fullName>
        <ecNumber evidence="3">3.1.3.16</ecNumber>
    </recommendedName>
    <alternativeName>
        <fullName evidence="10">Nuclear proteasome inhibitor UBLCP1</fullName>
    </alternativeName>
</protein>
<evidence type="ECO:0000256" key="10">
    <source>
        <dbReference type="ARBA" id="ARBA00032039"/>
    </source>
</evidence>
<dbReference type="PROSITE" id="PS50969">
    <property type="entry name" value="FCP1"/>
    <property type="match status" value="1"/>
</dbReference>
<comment type="catalytic activity">
    <reaction evidence="11">
        <text>O-phospho-L-seryl-[protein] + H2O = L-seryl-[protein] + phosphate</text>
        <dbReference type="Rhea" id="RHEA:20629"/>
        <dbReference type="Rhea" id="RHEA-COMP:9863"/>
        <dbReference type="Rhea" id="RHEA-COMP:11604"/>
        <dbReference type="ChEBI" id="CHEBI:15377"/>
        <dbReference type="ChEBI" id="CHEBI:29999"/>
        <dbReference type="ChEBI" id="CHEBI:43474"/>
        <dbReference type="ChEBI" id="CHEBI:83421"/>
        <dbReference type="EC" id="3.1.3.16"/>
    </reaction>
</comment>
<dbReference type="Gene3D" id="3.10.20.90">
    <property type="entry name" value="Phosphatidylinositol 3-kinase Catalytic Subunit, Chain A, domain 1"/>
    <property type="match status" value="1"/>
</dbReference>
<keyword evidence="15" id="KW-1185">Reference proteome</keyword>
<keyword evidence="7" id="KW-0460">Magnesium</keyword>
<evidence type="ECO:0000256" key="6">
    <source>
        <dbReference type="ARBA" id="ARBA00022801"/>
    </source>
</evidence>
<keyword evidence="9" id="KW-0539">Nucleus</keyword>
<dbReference type="PANTHER" id="PTHR48493">
    <property type="entry name" value="UBIQUITIN-LIKE DOMAIN-CONTAINING CTD PHOSPHATASE 1"/>
    <property type="match status" value="1"/>
</dbReference>
<dbReference type="InterPro" id="IPR051658">
    <property type="entry name" value="UBLCP1"/>
</dbReference>
<evidence type="ECO:0000259" key="14">
    <source>
        <dbReference type="PROSITE" id="PS50969"/>
    </source>
</evidence>
<evidence type="ECO:0000256" key="1">
    <source>
        <dbReference type="ARBA" id="ARBA00001946"/>
    </source>
</evidence>
<evidence type="ECO:0000256" key="9">
    <source>
        <dbReference type="ARBA" id="ARBA00023242"/>
    </source>
</evidence>
<dbReference type="NCBIfam" id="TIGR02245">
    <property type="entry name" value="HAD_IIID1"/>
    <property type="match status" value="1"/>
</dbReference>
<dbReference type="InterPro" id="IPR000626">
    <property type="entry name" value="Ubiquitin-like_dom"/>
</dbReference>
<dbReference type="InterPro" id="IPR004274">
    <property type="entry name" value="FCP1_dom"/>
</dbReference>
<reference evidence="16 17" key="1">
    <citation type="submission" date="2025-04" db="UniProtKB">
        <authorList>
            <consortium name="RefSeq"/>
        </authorList>
    </citation>
    <scope>IDENTIFICATION</scope>
    <source>
        <tissue evidence="16 17">Sperm</tissue>
    </source>
</reference>
<evidence type="ECO:0000313" key="16">
    <source>
        <dbReference type="RefSeq" id="XP_032835921.1"/>
    </source>
</evidence>
<organism evidence="15 16">
    <name type="scientific">Petromyzon marinus</name>
    <name type="common">Sea lamprey</name>
    <dbReference type="NCBI Taxonomy" id="7757"/>
    <lineage>
        <taxon>Eukaryota</taxon>
        <taxon>Metazoa</taxon>
        <taxon>Chordata</taxon>
        <taxon>Craniata</taxon>
        <taxon>Vertebrata</taxon>
        <taxon>Cyclostomata</taxon>
        <taxon>Hyperoartia</taxon>
        <taxon>Petromyzontiformes</taxon>
        <taxon>Petromyzontidae</taxon>
        <taxon>Petromyzon</taxon>
    </lineage>
</organism>
<keyword evidence="6" id="KW-0378">Hydrolase</keyword>
<dbReference type="KEGG" id="pmrn:116957712"/>
<dbReference type="EC" id="3.1.3.16" evidence="3"/>
<dbReference type="PROSITE" id="PS50053">
    <property type="entry name" value="UBIQUITIN_2"/>
    <property type="match status" value="1"/>
</dbReference>
<evidence type="ECO:0000256" key="12">
    <source>
        <dbReference type="ARBA" id="ARBA00048336"/>
    </source>
</evidence>
<dbReference type="GO" id="GO:0090364">
    <property type="term" value="P:regulation of proteasome assembly"/>
    <property type="evidence" value="ECO:0007669"/>
    <property type="project" value="InterPro"/>
</dbReference>
<dbReference type="Gene3D" id="3.40.50.1000">
    <property type="entry name" value="HAD superfamily/HAD-like"/>
    <property type="match status" value="1"/>
</dbReference>
<comment type="catalytic activity">
    <reaction evidence="12">
        <text>O-phospho-L-threonyl-[protein] + H2O = L-threonyl-[protein] + phosphate</text>
        <dbReference type="Rhea" id="RHEA:47004"/>
        <dbReference type="Rhea" id="RHEA-COMP:11060"/>
        <dbReference type="Rhea" id="RHEA-COMP:11605"/>
        <dbReference type="ChEBI" id="CHEBI:15377"/>
        <dbReference type="ChEBI" id="CHEBI:30013"/>
        <dbReference type="ChEBI" id="CHEBI:43474"/>
        <dbReference type="ChEBI" id="CHEBI:61977"/>
        <dbReference type="EC" id="3.1.3.16"/>
    </reaction>
</comment>
<dbReference type="GO" id="GO:0005634">
    <property type="term" value="C:nucleus"/>
    <property type="evidence" value="ECO:0007669"/>
    <property type="project" value="UniProtKB-SubCell"/>
</dbReference>
<accession>A0AAJ7UIM6</accession>
<evidence type="ECO:0000313" key="17">
    <source>
        <dbReference type="RefSeq" id="XP_032835923.1"/>
    </source>
</evidence>
<evidence type="ECO:0000256" key="3">
    <source>
        <dbReference type="ARBA" id="ARBA00013081"/>
    </source>
</evidence>
<evidence type="ECO:0000256" key="4">
    <source>
        <dbReference type="ARBA" id="ARBA00014187"/>
    </source>
</evidence>
<dbReference type="Pfam" id="PF03031">
    <property type="entry name" value="NIF"/>
    <property type="match status" value="1"/>
</dbReference>
<gene>
    <name evidence="16 17" type="primary">UBLCP1</name>
</gene>
<dbReference type="RefSeq" id="XP_032835921.1">
    <property type="nucleotide sequence ID" value="XM_032980030.1"/>
</dbReference>
<dbReference type="Proteomes" id="UP001318040">
    <property type="component" value="Chromosome 83"/>
</dbReference>
<dbReference type="GO" id="GO:0046872">
    <property type="term" value="F:metal ion binding"/>
    <property type="evidence" value="ECO:0007669"/>
    <property type="project" value="UniProtKB-KW"/>
</dbReference>
<dbReference type="FunFam" id="3.40.50.1000:FF:000050">
    <property type="entry name" value="Ubiquitin-like domain-containing CTD phosphatase 1"/>
    <property type="match status" value="1"/>
</dbReference>
<evidence type="ECO:0000256" key="8">
    <source>
        <dbReference type="ARBA" id="ARBA00022912"/>
    </source>
</evidence>
<evidence type="ECO:0000256" key="5">
    <source>
        <dbReference type="ARBA" id="ARBA00022723"/>
    </source>
</evidence>
<keyword evidence="8" id="KW-0904">Protein phosphatase</keyword>
<evidence type="ECO:0000259" key="13">
    <source>
        <dbReference type="PROSITE" id="PS50053"/>
    </source>
</evidence>
<name>A0AAJ7UIM6_PETMA</name>
<dbReference type="GO" id="GO:0004722">
    <property type="term" value="F:protein serine/threonine phosphatase activity"/>
    <property type="evidence" value="ECO:0007669"/>
    <property type="project" value="UniProtKB-EC"/>
</dbReference>